<dbReference type="PANTHER" id="PTHR35097">
    <property type="entry name" value="GDSL ESTERASE/LIPASE"/>
    <property type="match status" value="1"/>
</dbReference>
<reference evidence="1" key="2">
    <citation type="submission" date="2021-01" db="UniProtKB">
        <authorList>
            <consortium name="EnsemblPlants"/>
        </authorList>
    </citation>
    <scope>IDENTIFICATION</scope>
</reference>
<dbReference type="Gramene" id="QL02p012400:mrna">
    <property type="protein sequence ID" value="QL02p012400:mrna"/>
    <property type="gene ID" value="QL02p012400"/>
</dbReference>
<dbReference type="RefSeq" id="XP_030950792.1">
    <property type="nucleotide sequence ID" value="XM_031094932.1"/>
</dbReference>
<dbReference type="OMA" id="TKIGGWI"/>
<dbReference type="EnsemblPlants" id="QL02p012400:mrna">
    <property type="protein sequence ID" value="QL02p012400:mrna"/>
    <property type="gene ID" value="QL02p012400"/>
</dbReference>
<dbReference type="AlphaFoldDB" id="A0A7N2QYG0"/>
<sequence length="425" mass="46049">MEPVALAVDKLKSFAKSSQDFVHTLTHRPENSSSRNPIEILKRLQREAFADLMKLRNRQDKVERILSICKTSKGNPFQESSTLVRGEVDFLGALLIMDKVDEQNCDALSRAGIRTGIDSRFTFETTIGPKDTLAAEFVASQKGKGYLGEVLGQSLSLEKVLYKTNSSDWISAVAIPVGAQCRDVAITPISSHRGKGLTDLSSLGPPLLNQHSGSGIGIKVRKSNIVASLAQFVSGLGMQAGSDSMGHCFSTFGQVVCELPRGIKLSLLGLHQVPRSLSQHVSLGPLTIPVGLLEHHRAPEMVVETSAPAMIESTQEHVSTGCVALTLESEIDGFTRIEGWIEMQKSNPECLQWAVNMSDDSEDSFGWGMSLSGMVGGPTSGDHFQAESYLKVNLGKRFSLKPGLAYIADGNSKITAFMLRSNWSL</sequence>
<evidence type="ECO:0000313" key="1">
    <source>
        <dbReference type="EnsemblPlants" id="QL02p012400:mrna"/>
    </source>
</evidence>
<dbReference type="OrthoDB" id="2017825at2759"/>
<protein>
    <submittedName>
        <fullName evidence="1">Uncharacterized protein</fullName>
    </submittedName>
</protein>
<dbReference type="KEGG" id="qlo:115974532"/>
<evidence type="ECO:0000313" key="2">
    <source>
        <dbReference type="Proteomes" id="UP000594261"/>
    </source>
</evidence>
<reference evidence="2" key="1">
    <citation type="journal article" date="2016" name="G3 (Bethesda)">
        <title>First Draft Assembly and Annotation of the Genome of a California Endemic Oak Quercus lobata Nee (Fagaceae).</title>
        <authorList>
            <person name="Sork V.L."/>
            <person name="Fitz-Gibbon S.T."/>
            <person name="Puiu D."/>
            <person name="Crepeau M."/>
            <person name="Gugger P.F."/>
            <person name="Sherman R."/>
            <person name="Stevens K."/>
            <person name="Langley C.H."/>
            <person name="Pellegrini M."/>
            <person name="Salzberg S.L."/>
        </authorList>
    </citation>
    <scope>NUCLEOTIDE SEQUENCE [LARGE SCALE GENOMIC DNA]</scope>
    <source>
        <strain evidence="2">cv. SW786</strain>
    </source>
</reference>
<accession>A0A7N2QYG0</accession>
<proteinExistence type="predicted"/>
<name>A0A7N2QYG0_QUELO</name>
<organism evidence="1 2">
    <name type="scientific">Quercus lobata</name>
    <name type="common">Valley oak</name>
    <dbReference type="NCBI Taxonomy" id="97700"/>
    <lineage>
        <taxon>Eukaryota</taxon>
        <taxon>Viridiplantae</taxon>
        <taxon>Streptophyta</taxon>
        <taxon>Embryophyta</taxon>
        <taxon>Tracheophyta</taxon>
        <taxon>Spermatophyta</taxon>
        <taxon>Magnoliopsida</taxon>
        <taxon>eudicotyledons</taxon>
        <taxon>Gunneridae</taxon>
        <taxon>Pentapetalae</taxon>
        <taxon>rosids</taxon>
        <taxon>fabids</taxon>
        <taxon>Fagales</taxon>
        <taxon>Fagaceae</taxon>
        <taxon>Quercus</taxon>
    </lineage>
</organism>
<gene>
    <name evidence="1" type="primary">LOC115974532</name>
</gene>
<dbReference type="InParanoid" id="A0A7N2QYG0"/>
<dbReference type="GeneID" id="115974532"/>
<dbReference type="PANTHER" id="PTHR35097:SF1">
    <property type="entry name" value="GDSL ESTERASE_LIPASE"/>
    <property type="match status" value="1"/>
</dbReference>
<keyword evidence="2" id="KW-1185">Reference proteome</keyword>
<dbReference type="Proteomes" id="UP000594261">
    <property type="component" value="Chromosome 2"/>
</dbReference>
<dbReference type="FunCoup" id="A0A7N2QYG0">
    <property type="interactions" value="1059"/>
</dbReference>